<accession>A0ABN5YCN9</accession>
<evidence type="ECO:0000256" key="7">
    <source>
        <dbReference type="ARBA" id="ARBA00022842"/>
    </source>
</evidence>
<dbReference type="Gene3D" id="3.40.1190.10">
    <property type="entry name" value="Mur-like, catalytic domain"/>
    <property type="match status" value="1"/>
</dbReference>
<dbReference type="NCBIfam" id="TIGR01499">
    <property type="entry name" value="folC"/>
    <property type="match status" value="1"/>
</dbReference>
<dbReference type="InterPro" id="IPR004101">
    <property type="entry name" value="Mur_ligase_C"/>
</dbReference>
<dbReference type="InterPro" id="IPR036615">
    <property type="entry name" value="Mur_ligase_C_dom_sf"/>
</dbReference>
<dbReference type="PIRSF" id="PIRSF001563">
    <property type="entry name" value="Folylpolyglu_synth"/>
    <property type="match status" value="1"/>
</dbReference>
<evidence type="ECO:0000259" key="11">
    <source>
        <dbReference type="Pfam" id="PF02875"/>
    </source>
</evidence>
<evidence type="ECO:0000256" key="6">
    <source>
        <dbReference type="ARBA" id="ARBA00022840"/>
    </source>
</evidence>
<dbReference type="PANTHER" id="PTHR11136:SF0">
    <property type="entry name" value="DIHYDROFOLATE SYNTHETASE-RELATED"/>
    <property type="match status" value="1"/>
</dbReference>
<evidence type="ECO:0000256" key="3">
    <source>
        <dbReference type="ARBA" id="ARBA00022598"/>
    </source>
</evidence>
<dbReference type="InterPro" id="IPR001645">
    <property type="entry name" value="Folylpolyglutamate_synth"/>
</dbReference>
<dbReference type="Pfam" id="PF02875">
    <property type="entry name" value="Mur_ligase_C"/>
    <property type="match status" value="1"/>
</dbReference>
<keyword evidence="6 10" id="KW-0067">ATP-binding</keyword>
<comment type="catalytic activity">
    <reaction evidence="9">
        <text>(6S)-5,6,7,8-tetrahydrofolyl-(gamma-L-Glu)(n) + L-glutamate + ATP = (6S)-5,6,7,8-tetrahydrofolyl-(gamma-L-Glu)(n+1) + ADP + phosphate + H(+)</text>
        <dbReference type="Rhea" id="RHEA:10580"/>
        <dbReference type="Rhea" id="RHEA-COMP:14738"/>
        <dbReference type="Rhea" id="RHEA-COMP:14740"/>
        <dbReference type="ChEBI" id="CHEBI:15378"/>
        <dbReference type="ChEBI" id="CHEBI:29985"/>
        <dbReference type="ChEBI" id="CHEBI:30616"/>
        <dbReference type="ChEBI" id="CHEBI:43474"/>
        <dbReference type="ChEBI" id="CHEBI:141005"/>
        <dbReference type="ChEBI" id="CHEBI:456216"/>
        <dbReference type="EC" id="6.3.2.17"/>
    </reaction>
</comment>
<keyword evidence="7" id="KW-0460">Magnesium</keyword>
<dbReference type="RefSeq" id="WP_036427991.1">
    <property type="nucleotide sequence ID" value="NZ_AP022567.1"/>
</dbReference>
<evidence type="ECO:0000313" key="13">
    <source>
        <dbReference type="Proteomes" id="UP000465622"/>
    </source>
</evidence>
<evidence type="ECO:0000256" key="5">
    <source>
        <dbReference type="ARBA" id="ARBA00022741"/>
    </source>
</evidence>
<dbReference type="SUPFAM" id="SSF53623">
    <property type="entry name" value="MurD-like peptide ligases, catalytic domain"/>
    <property type="match status" value="1"/>
</dbReference>
<evidence type="ECO:0000256" key="9">
    <source>
        <dbReference type="ARBA" id="ARBA00047493"/>
    </source>
</evidence>
<feature type="domain" description="Mur ligase C-terminal" evidence="11">
    <location>
        <begin position="306"/>
        <end position="430"/>
    </location>
</feature>
<keyword evidence="4" id="KW-0479">Metal-binding</keyword>
<evidence type="ECO:0000256" key="4">
    <source>
        <dbReference type="ARBA" id="ARBA00022723"/>
    </source>
</evidence>
<sequence>MTNLLVTSPAEAGTLDEATDYLYRLPRGSKSVGLARAEALFRRLGSPQDVVRTVHVAGTAGKGSVSAFVASILTAHGFQVGAHVSPHVRTILERFQICGAPVSPTEFIDAVRDLAPAVDSVAATPLGTPTFFEATNAVAFSRFAARRLDYAVIETGIGGLLDATNTISRADKLAVITRIGIDHTRLLGDTAAEIAAHKAGILPVGGHAIVLRHHQASVRTTITQAAQRKHCRVDIIDPRDISCSVGPAGTVLHVGGTAYPLGLQGRHQGVNAVLALRAAQHLADRDGWRLTPEAIRTGLAQARLPGRFERHVVAGRDVILDGAHNNVKLVALVDTVRACYPGRRATWVLAAKADKDLQSVLAAIASIAGSVVGTQLPEDSAGPAAPCIPATAVAEQARARGLRAVAVADPSAAVEMALNLDAGPVVVTGSFLHLAAADGALTAVTAR</sequence>
<dbReference type="EMBL" id="AP022567">
    <property type="protein sequence ID" value="BBX35801.1"/>
    <property type="molecule type" value="Genomic_DNA"/>
</dbReference>
<evidence type="ECO:0000256" key="2">
    <source>
        <dbReference type="ARBA" id="ARBA00013025"/>
    </source>
</evidence>
<proteinExistence type="inferred from homology"/>
<comment type="similarity">
    <text evidence="1 10">Belongs to the folylpolyglutamate synthase family.</text>
</comment>
<keyword evidence="5 10" id="KW-0547">Nucleotide-binding</keyword>
<dbReference type="EC" id="6.3.2.17" evidence="2"/>
<keyword evidence="3 10" id="KW-0436">Ligase</keyword>
<organism evidence="12 13">
    <name type="scientific">Mycolicibacterium mageritense</name>
    <name type="common">Mycobacterium mageritense</name>
    <dbReference type="NCBI Taxonomy" id="53462"/>
    <lineage>
        <taxon>Bacteria</taxon>
        <taxon>Bacillati</taxon>
        <taxon>Actinomycetota</taxon>
        <taxon>Actinomycetes</taxon>
        <taxon>Mycobacteriales</taxon>
        <taxon>Mycobacteriaceae</taxon>
        <taxon>Mycolicibacterium</taxon>
    </lineage>
</organism>
<evidence type="ECO:0000256" key="8">
    <source>
        <dbReference type="ARBA" id="ARBA00030592"/>
    </source>
</evidence>
<keyword evidence="13" id="KW-1185">Reference proteome</keyword>
<name>A0ABN5YCN9_MYCME</name>
<protein>
    <recommendedName>
        <fullName evidence="2">tetrahydrofolate synthase</fullName>
        <ecNumber evidence="2">6.3.2.17</ecNumber>
    </recommendedName>
    <alternativeName>
        <fullName evidence="8">Tetrahydrofolylpolyglutamate synthase</fullName>
    </alternativeName>
</protein>
<dbReference type="Gene3D" id="3.90.190.20">
    <property type="entry name" value="Mur ligase, C-terminal domain"/>
    <property type="match status" value="1"/>
</dbReference>
<reference evidence="12 13" key="1">
    <citation type="journal article" date="2019" name="Emerg. Microbes Infect.">
        <title>Comprehensive subspecies identification of 175 nontuberculous mycobacteria species based on 7547 genomic profiles.</title>
        <authorList>
            <person name="Matsumoto Y."/>
            <person name="Kinjo T."/>
            <person name="Motooka D."/>
            <person name="Nabeya D."/>
            <person name="Jung N."/>
            <person name="Uechi K."/>
            <person name="Horii T."/>
            <person name="Iida T."/>
            <person name="Fujita J."/>
            <person name="Nakamura S."/>
        </authorList>
    </citation>
    <scope>NUCLEOTIDE SEQUENCE [LARGE SCALE GENOMIC DNA]</scope>
    <source>
        <strain evidence="12 13">JCM 12375</strain>
    </source>
</reference>
<dbReference type="PANTHER" id="PTHR11136">
    <property type="entry name" value="FOLYLPOLYGLUTAMATE SYNTHASE-RELATED"/>
    <property type="match status" value="1"/>
</dbReference>
<gene>
    <name evidence="12" type="ORF">MMAGJ_50830</name>
</gene>
<dbReference type="Proteomes" id="UP000465622">
    <property type="component" value="Chromosome"/>
</dbReference>
<evidence type="ECO:0000313" key="12">
    <source>
        <dbReference type="EMBL" id="BBX35801.1"/>
    </source>
</evidence>
<evidence type="ECO:0000256" key="10">
    <source>
        <dbReference type="PIRNR" id="PIRNR001563"/>
    </source>
</evidence>
<dbReference type="InterPro" id="IPR036565">
    <property type="entry name" value="Mur-like_cat_sf"/>
</dbReference>
<dbReference type="SUPFAM" id="SSF53244">
    <property type="entry name" value="MurD-like peptide ligases, peptide-binding domain"/>
    <property type="match status" value="1"/>
</dbReference>
<evidence type="ECO:0000256" key="1">
    <source>
        <dbReference type="ARBA" id="ARBA00008276"/>
    </source>
</evidence>